<name>A0A5R9Q805_9GAMM</name>
<evidence type="ECO:0000313" key="2">
    <source>
        <dbReference type="Proteomes" id="UP000309186"/>
    </source>
</evidence>
<comment type="caution">
    <text evidence="1">The sequence shown here is derived from an EMBL/GenBank/DDBJ whole genome shotgun (WGS) entry which is preliminary data.</text>
</comment>
<proteinExistence type="predicted"/>
<organism evidence="1 2">
    <name type="scientific">Pseudoalteromonas phenolica</name>
    <dbReference type="NCBI Taxonomy" id="161398"/>
    <lineage>
        <taxon>Bacteria</taxon>
        <taxon>Pseudomonadati</taxon>
        <taxon>Pseudomonadota</taxon>
        <taxon>Gammaproteobacteria</taxon>
        <taxon>Alteromonadales</taxon>
        <taxon>Pseudoalteromonadaceae</taxon>
        <taxon>Pseudoalteromonas</taxon>
    </lineage>
</organism>
<dbReference type="Proteomes" id="UP000309186">
    <property type="component" value="Unassembled WGS sequence"/>
</dbReference>
<reference evidence="1 2" key="1">
    <citation type="submission" date="2018-01" db="EMBL/GenBank/DDBJ databases">
        <title>Co-occurrence of chitin degradation, pigmentation and bioactivity in marine Pseudoalteromonas.</title>
        <authorList>
            <person name="Paulsen S."/>
            <person name="Gram L."/>
            <person name="Machado H."/>
        </authorList>
    </citation>
    <scope>NUCLEOTIDE SEQUENCE [LARGE SCALE GENOMIC DNA]</scope>
    <source>
        <strain evidence="1 2">S3663</strain>
    </source>
</reference>
<sequence length="754" mass="86837">MIENLEENPHIFSVSEVAANDEINYIDVIRKAGKEGFKALLPNKPEIVDPRPRRIAIFDNLGNKHFLGPNEKIFNSFSEAIFLAIADGMISDYFDELAKTRSHVRSVRDFLIWLNTYVIDPLARYDVLSQYEAYCINERNLLPQSTGLDKLISIIKHGLGSLHLSDEQYYYLRMLLSNTTLSEAEGRIQVTLSSWFSLPWIRPIMGEQSYLKLESAKILMDSFKITVGTVLQLLLSAKHEVNSILTFKSMNGYSLIDTSNLDISQVETIEKDKLFNEVTTHSRRKYSSNLFWLVHKHYEFCKPKEKDGSTTYRILKLDTFNKAMFSKLEQKLSASPLTQPPLQYSENNIQQKQNFNCPLLFNPNHLQTTNPLEELLAAWIISTLCIQPSDVSNGKIGQFIREYNNSGSLISIFSQSYKPRSDTIHSHPILDGQLVESKALESYFTSVEKSRENLFSNNNIPSIRYITRNNEGDAKPSYAALLTRILDDKIINKLIIDEHQKRNIDPIFLKAYLALDKSKAPVFDSFYYNHRDEIDDYRKVYNQKYHDTVPVSLFKLSHIKNSSVHSRYDKYREGDLINQNAHNARVEKLSYIGENNKDAVNQRGRVSRLVMNDISENLYKPSIDKVLKKARDMQLQTSLRKASQDDTYKINTLGVAIDAEVEDDRFGEHIVVETQESALNMIHYLSQVQKFGSLLAKRNLPFFESEVLPRTLWIEDTLQRFSDKSLLSAMYKKHKELESKLPNLFENELQGGVA</sequence>
<evidence type="ECO:0000313" key="1">
    <source>
        <dbReference type="EMBL" id="TLX48822.1"/>
    </source>
</evidence>
<dbReference type="RefSeq" id="WP_138478106.1">
    <property type="nucleotide sequence ID" value="NZ_PPSW01000003.1"/>
</dbReference>
<protein>
    <submittedName>
        <fullName evidence="1">Uncharacterized protein</fullName>
    </submittedName>
</protein>
<dbReference type="AlphaFoldDB" id="A0A5R9Q805"/>
<accession>A0A5R9Q805</accession>
<gene>
    <name evidence="1" type="ORF">C1E24_01575</name>
</gene>
<dbReference type="EMBL" id="PPSW01000003">
    <property type="protein sequence ID" value="TLX48822.1"/>
    <property type="molecule type" value="Genomic_DNA"/>
</dbReference>
<dbReference type="OrthoDB" id="5841347at2"/>